<evidence type="ECO:0000313" key="4">
    <source>
        <dbReference type="EMBL" id="RAU84306.1"/>
    </source>
</evidence>
<dbReference type="PROSITE" id="PS51352">
    <property type="entry name" value="THIOREDOXIN_2"/>
    <property type="match status" value="1"/>
</dbReference>
<evidence type="ECO:0000256" key="2">
    <source>
        <dbReference type="ARBA" id="ARBA00023284"/>
    </source>
</evidence>
<sequence>MAVIVATDSDFTNVLNANQKVVVKYYADWCGSCRLFSPKFKRMSDDAQFDGITFVDVNAEQSPEARKLASVTNLPFFAIFNGGQLVDTIAASKEDAVVNLIQKLNA</sequence>
<dbReference type="Proteomes" id="UP000251692">
    <property type="component" value="Unassembled WGS sequence"/>
</dbReference>
<dbReference type="PANTHER" id="PTHR46115">
    <property type="entry name" value="THIOREDOXIN-LIKE PROTEIN 1"/>
    <property type="match status" value="1"/>
</dbReference>
<keyword evidence="5" id="KW-1185">Reference proteome</keyword>
<dbReference type="InterPro" id="IPR036249">
    <property type="entry name" value="Thioredoxin-like_sf"/>
</dbReference>
<dbReference type="Pfam" id="PF00085">
    <property type="entry name" value="Thioredoxin"/>
    <property type="match status" value="1"/>
</dbReference>
<organism evidence="4 5">
    <name type="scientific">Pontibacter arcticus</name>
    <dbReference type="NCBI Taxonomy" id="2080288"/>
    <lineage>
        <taxon>Bacteria</taxon>
        <taxon>Pseudomonadati</taxon>
        <taxon>Bacteroidota</taxon>
        <taxon>Cytophagia</taxon>
        <taxon>Cytophagales</taxon>
        <taxon>Hymenobacteraceae</taxon>
        <taxon>Pontibacter</taxon>
    </lineage>
</organism>
<dbReference type="AlphaFoldDB" id="A0A364RJA4"/>
<comment type="caution">
    <text evidence="4">The sequence shown here is derived from an EMBL/GenBank/DDBJ whole genome shotgun (WGS) entry which is preliminary data.</text>
</comment>
<dbReference type="EMBL" id="QMDV01000001">
    <property type="protein sequence ID" value="RAU84306.1"/>
    <property type="molecule type" value="Genomic_DNA"/>
</dbReference>
<feature type="domain" description="Thioredoxin" evidence="3">
    <location>
        <begin position="1"/>
        <end position="106"/>
    </location>
</feature>
<evidence type="ECO:0000256" key="1">
    <source>
        <dbReference type="ARBA" id="ARBA00023157"/>
    </source>
</evidence>
<reference evidence="4 5" key="1">
    <citation type="submission" date="2018-06" db="EMBL/GenBank/DDBJ databases">
        <authorList>
            <person name="Liu Z.-W."/>
        </authorList>
    </citation>
    <scope>NUCLEOTIDE SEQUENCE [LARGE SCALE GENOMIC DNA]</scope>
    <source>
        <strain evidence="4 5">2b14</strain>
    </source>
</reference>
<dbReference type="InterPro" id="IPR013766">
    <property type="entry name" value="Thioredoxin_domain"/>
</dbReference>
<dbReference type="SUPFAM" id="SSF52833">
    <property type="entry name" value="Thioredoxin-like"/>
    <property type="match status" value="1"/>
</dbReference>
<dbReference type="PROSITE" id="PS00194">
    <property type="entry name" value="THIOREDOXIN_1"/>
    <property type="match status" value="1"/>
</dbReference>
<keyword evidence="1" id="KW-1015">Disulfide bond</keyword>
<keyword evidence="2" id="KW-0676">Redox-active center</keyword>
<reference evidence="4 5" key="2">
    <citation type="submission" date="2018-07" db="EMBL/GenBank/DDBJ databases">
        <title>Pontibacter sp. 2b14 genomic sequence and assembly.</title>
        <authorList>
            <person name="Du Z.-J."/>
        </authorList>
    </citation>
    <scope>NUCLEOTIDE SEQUENCE [LARGE SCALE GENOMIC DNA]</scope>
    <source>
        <strain evidence="4 5">2b14</strain>
    </source>
</reference>
<accession>A0A364RJA4</accession>
<evidence type="ECO:0000259" key="3">
    <source>
        <dbReference type="PROSITE" id="PS51352"/>
    </source>
</evidence>
<dbReference type="OrthoDB" id="7629852at2"/>
<proteinExistence type="predicted"/>
<dbReference type="RefSeq" id="WP_112304587.1">
    <property type="nucleotide sequence ID" value="NZ_QMDV01000001.1"/>
</dbReference>
<dbReference type="CDD" id="cd02947">
    <property type="entry name" value="TRX_family"/>
    <property type="match status" value="1"/>
</dbReference>
<dbReference type="InterPro" id="IPR017937">
    <property type="entry name" value="Thioredoxin_CS"/>
</dbReference>
<name>A0A364RJA4_9BACT</name>
<dbReference type="Gene3D" id="3.40.30.10">
    <property type="entry name" value="Glutaredoxin"/>
    <property type="match status" value="1"/>
</dbReference>
<gene>
    <name evidence="4" type="ORF">DP923_04495</name>
</gene>
<protein>
    <submittedName>
        <fullName evidence="4">Thioredoxin</fullName>
    </submittedName>
</protein>
<evidence type="ECO:0000313" key="5">
    <source>
        <dbReference type="Proteomes" id="UP000251692"/>
    </source>
</evidence>